<evidence type="ECO:0000259" key="2">
    <source>
        <dbReference type="Pfam" id="PF25917"/>
    </source>
</evidence>
<dbReference type="Proteomes" id="UP001063350">
    <property type="component" value="Chromosome"/>
</dbReference>
<protein>
    <recommendedName>
        <fullName evidence="2">Multidrug resistance protein MdtA-like barrel-sandwich hybrid domain-containing protein</fullName>
    </recommendedName>
</protein>
<dbReference type="EMBL" id="AP024233">
    <property type="protein sequence ID" value="BCO10409.1"/>
    <property type="molecule type" value="Genomic_DNA"/>
</dbReference>
<evidence type="ECO:0000313" key="3">
    <source>
        <dbReference type="EMBL" id="BCO10409.1"/>
    </source>
</evidence>
<evidence type="ECO:0000313" key="4">
    <source>
        <dbReference type="Proteomes" id="UP001063350"/>
    </source>
</evidence>
<dbReference type="PANTHER" id="PTHR30469">
    <property type="entry name" value="MULTIDRUG RESISTANCE PROTEIN MDTA"/>
    <property type="match status" value="1"/>
</dbReference>
<dbReference type="AlphaFoldDB" id="A0A915U2Z8"/>
<comment type="similarity">
    <text evidence="1">Belongs to the membrane fusion protein (MFP) (TC 8.A.1) family.</text>
</comment>
<dbReference type="InterPro" id="IPR058625">
    <property type="entry name" value="MdtA-like_BSH"/>
</dbReference>
<reference evidence="3" key="1">
    <citation type="submission" date="2020-12" db="EMBL/GenBank/DDBJ databases">
        <title>Desulfobium dissulfuricans gen. nov., sp. nov., a novel mesophilic, sulfate-reducing bacterium isolated from a deep-sea hydrothermal vent.</title>
        <authorList>
            <person name="Hashimoto Y."/>
            <person name="Tame A."/>
            <person name="Sawayama S."/>
            <person name="Miyazaki J."/>
            <person name="Takai K."/>
            <person name="Nakagawa S."/>
        </authorList>
    </citation>
    <scope>NUCLEOTIDE SEQUENCE</scope>
    <source>
        <strain evidence="3">GF1</strain>
    </source>
</reference>
<dbReference type="RefSeq" id="WP_267927142.1">
    <property type="nucleotide sequence ID" value="NZ_AP024233.1"/>
</dbReference>
<gene>
    <name evidence="3" type="ORF">GF1_27850</name>
</gene>
<dbReference type="Gene3D" id="2.40.50.100">
    <property type="match status" value="1"/>
</dbReference>
<dbReference type="Pfam" id="PF25917">
    <property type="entry name" value="BSH_RND"/>
    <property type="match status" value="1"/>
</dbReference>
<sequence>MKKIVLVLLLVVLVVGGVKLVKKRKQAMVQTPLPIPVTYRVRTVEPSSRTVRQTNTFLARLESRHSVEIASKLNGRIGALPVRESQVVHQGDLLVQLDDLEIQASIDGLRASLASARSQRDYAKKQLDRNRALFDAGGLAREKLEASEVACNTASATVEEILQKIRGLENQLAYSRIMAPFDGIVGTVFLHQGDLATPGRPVLRLNSLPQKLTFSFMPCPGGVQTGQDVLYKGVKIGTVALVYDDARQGLWVAEVVLDNRLERPSGSYLTIEVVTGQGTGCGVPVRSLLHRPDGESVMLYLDGRFREQSVTVLARDAGYALIEPCVDGPVAVASEAKLGLLPTSGVQVFAGETNE</sequence>
<dbReference type="NCBIfam" id="TIGR01730">
    <property type="entry name" value="RND_mfp"/>
    <property type="match status" value="1"/>
</dbReference>
<name>A0A915U2Z8_9BACT</name>
<proteinExistence type="inferred from homology"/>
<evidence type="ECO:0000256" key="1">
    <source>
        <dbReference type="ARBA" id="ARBA00009477"/>
    </source>
</evidence>
<dbReference type="Gene3D" id="1.10.287.470">
    <property type="entry name" value="Helix hairpin bin"/>
    <property type="match status" value="1"/>
</dbReference>
<dbReference type="GO" id="GO:1990281">
    <property type="term" value="C:efflux pump complex"/>
    <property type="evidence" value="ECO:0007669"/>
    <property type="project" value="TreeGrafter"/>
</dbReference>
<dbReference type="GO" id="GO:0015562">
    <property type="term" value="F:efflux transmembrane transporter activity"/>
    <property type="evidence" value="ECO:0007669"/>
    <property type="project" value="TreeGrafter"/>
</dbReference>
<feature type="domain" description="Multidrug resistance protein MdtA-like barrel-sandwich hybrid" evidence="2">
    <location>
        <begin position="66"/>
        <end position="200"/>
    </location>
</feature>
<organism evidence="3 4">
    <name type="scientific">Desulfolithobacter dissulfuricans</name>
    <dbReference type="NCBI Taxonomy" id="2795293"/>
    <lineage>
        <taxon>Bacteria</taxon>
        <taxon>Pseudomonadati</taxon>
        <taxon>Thermodesulfobacteriota</taxon>
        <taxon>Desulfobulbia</taxon>
        <taxon>Desulfobulbales</taxon>
        <taxon>Desulfobulbaceae</taxon>
        <taxon>Desulfolithobacter</taxon>
    </lineage>
</organism>
<dbReference type="PANTHER" id="PTHR30469:SF15">
    <property type="entry name" value="HLYD FAMILY OF SECRETION PROTEINS"/>
    <property type="match status" value="1"/>
</dbReference>
<accession>A0A915U2Z8</accession>
<dbReference type="SUPFAM" id="SSF111369">
    <property type="entry name" value="HlyD-like secretion proteins"/>
    <property type="match status" value="1"/>
</dbReference>
<dbReference type="KEGG" id="ddu:GF1_27850"/>
<dbReference type="InterPro" id="IPR006143">
    <property type="entry name" value="RND_pump_MFP"/>
</dbReference>
<keyword evidence="4" id="KW-1185">Reference proteome</keyword>